<dbReference type="PROSITE" id="PS51375">
    <property type="entry name" value="PPR"/>
    <property type="match status" value="4"/>
</dbReference>
<evidence type="ECO:0000313" key="5">
    <source>
        <dbReference type="Proteomes" id="UP000306102"/>
    </source>
</evidence>
<evidence type="ECO:0000256" key="2">
    <source>
        <dbReference type="PROSITE-ProRule" id="PRU00708"/>
    </source>
</evidence>
<dbReference type="InterPro" id="IPR011990">
    <property type="entry name" value="TPR-like_helical_dom_sf"/>
</dbReference>
<gene>
    <name evidence="4" type="ORF">TEA_003146</name>
</gene>
<accession>A0A4S4DIE0</accession>
<feature type="repeat" description="PPR" evidence="2">
    <location>
        <begin position="442"/>
        <end position="476"/>
    </location>
</feature>
<dbReference type="Pfam" id="PF01535">
    <property type="entry name" value="PPR"/>
    <property type="match status" value="3"/>
</dbReference>
<feature type="repeat" description="PPR" evidence="2">
    <location>
        <begin position="286"/>
        <end position="316"/>
    </location>
</feature>
<dbReference type="Pfam" id="PF13812">
    <property type="entry name" value="PPR_3"/>
    <property type="match status" value="1"/>
</dbReference>
<dbReference type="Gene3D" id="1.25.40.10">
    <property type="entry name" value="Tetratricopeptide repeat domain"/>
    <property type="match status" value="4"/>
</dbReference>
<dbReference type="NCBIfam" id="TIGR00756">
    <property type="entry name" value="PPR"/>
    <property type="match status" value="1"/>
</dbReference>
<dbReference type="PANTHER" id="PTHR46935:SF2">
    <property type="entry name" value="PENTACOTRIPEPTIDE-REPEAT REGION OF PRORP DOMAIN-CONTAINING PROTEIN"/>
    <property type="match status" value="1"/>
</dbReference>
<dbReference type="STRING" id="542762.A0A4S4DIE0"/>
<feature type="repeat" description="PPR" evidence="2">
    <location>
        <begin position="407"/>
        <end position="441"/>
    </location>
</feature>
<feature type="region of interest" description="Disordered" evidence="3">
    <location>
        <begin position="76"/>
        <end position="109"/>
    </location>
</feature>
<evidence type="ECO:0008006" key="6">
    <source>
        <dbReference type="Google" id="ProtNLM"/>
    </source>
</evidence>
<feature type="region of interest" description="Disordered" evidence="3">
    <location>
        <begin position="30"/>
        <end position="55"/>
    </location>
</feature>
<reference evidence="4 5" key="1">
    <citation type="journal article" date="2018" name="Proc. Natl. Acad. Sci. U.S.A.">
        <title>Draft genome sequence of Camellia sinensis var. sinensis provides insights into the evolution of the tea genome and tea quality.</title>
        <authorList>
            <person name="Wei C."/>
            <person name="Yang H."/>
            <person name="Wang S."/>
            <person name="Zhao J."/>
            <person name="Liu C."/>
            <person name="Gao L."/>
            <person name="Xia E."/>
            <person name="Lu Y."/>
            <person name="Tai Y."/>
            <person name="She G."/>
            <person name="Sun J."/>
            <person name="Cao H."/>
            <person name="Tong W."/>
            <person name="Gao Q."/>
            <person name="Li Y."/>
            <person name="Deng W."/>
            <person name="Jiang X."/>
            <person name="Wang W."/>
            <person name="Chen Q."/>
            <person name="Zhang S."/>
            <person name="Li H."/>
            <person name="Wu J."/>
            <person name="Wang P."/>
            <person name="Li P."/>
            <person name="Shi C."/>
            <person name="Zheng F."/>
            <person name="Jian J."/>
            <person name="Huang B."/>
            <person name="Shan D."/>
            <person name="Shi M."/>
            <person name="Fang C."/>
            <person name="Yue Y."/>
            <person name="Li F."/>
            <person name="Li D."/>
            <person name="Wei S."/>
            <person name="Han B."/>
            <person name="Jiang C."/>
            <person name="Yin Y."/>
            <person name="Xia T."/>
            <person name="Zhang Z."/>
            <person name="Bennetzen J.L."/>
            <person name="Zhao S."/>
            <person name="Wan X."/>
        </authorList>
    </citation>
    <scope>NUCLEOTIDE SEQUENCE [LARGE SCALE GENOMIC DNA]</scope>
    <source>
        <strain evidence="5">cv. Shuchazao</strain>
        <tissue evidence="4">Leaf</tissue>
    </source>
</reference>
<comment type="caution">
    <text evidence="4">The sequence shown here is derived from an EMBL/GenBank/DDBJ whole genome shotgun (WGS) entry which is preliminary data.</text>
</comment>
<sequence>MITHGPSWGFKILQFQLLTKRRNHSLTLTMETASTGPPRPRLPTPPTTTQPNTDKIKQKLLHKGVYPTPKIIHTLRKKHLQKSLRKSNRRLASQSQSQPPLTDSQKQSIAEESHFQTLKAEYKNFTKSISAKTRDDDGVLPMVGKPWERLERVQFRELSSSSREYCGDKLKSQPLRELSEILQKGWLLDNDVVFEQGSLKGERKIWAPPKRSEAEAIRFLVDKLSGMELSMKDWKLSWMMKKSGLQFTEGQLLKIVEGLGDKGQWRHALSVVEWVYSSKEHRHYKSRFVYTKLLAVLGKARRPREALQIFDLMREDCQIYPDMPAYHSAAVTLGQAGFLKELLKIIECMGEKPAKRIKNMRHRNWDPILQPDVVVFNAVLNACVPTHQWKGVSWVFGQLRKNGLKPNGATYGLAMEVMLRSGKYDRVHEFFEKMRRSGEAPKALTYKVLVRAFWEEGKVDEAVKVVRDMEQRGVFGIACVYYELACCLCNNGRWQEAMLEVEKLKKLPRTKPLEVTFTGMIMSSMDGGCVHDCISIFQHIKDHFVLDIGIINAILKVHGRNDMFSEAKQLFEDIKRAKSDSNHSLDGFGSSLIPDAYTYSTMLETSASALQWEYFEYVYREMALSGYQLDHSKHTSLLVEASRAGKFYLLEHAFDTMLEAGEIPHPSVFTELICQAIIQHDFERVVGIINAMAHAPFQVSEKQWTDLFECNGDRISEKSLKELLDALSNFDLPMEATVSNLSKSLLCFCRSNNWREISSPVAFDDVSVDQSPLVGNNGRLGCDENINVHNFSANTVEDDSDSDDIFSVGQSSNTEDDADSEMFWFSSYDSNEDRKANLFTSLEDLTVDMTSEASAGCDDKFSNQIKYGNLDNEEVELDEPTGKVGNCRNLPSAHEILESWKESRKKDGMFCPYQFGGK</sequence>
<dbReference type="InterPro" id="IPR044645">
    <property type="entry name" value="DG1/EMB2279-like"/>
</dbReference>
<dbReference type="PANTHER" id="PTHR46935">
    <property type="entry name" value="OS01G0674700 PROTEIN"/>
    <property type="match status" value="1"/>
</dbReference>
<dbReference type="EMBL" id="SDRB02011156">
    <property type="protein sequence ID" value="THG02591.1"/>
    <property type="molecule type" value="Genomic_DNA"/>
</dbReference>
<dbReference type="GO" id="GO:0009507">
    <property type="term" value="C:chloroplast"/>
    <property type="evidence" value="ECO:0007669"/>
    <property type="project" value="TreeGrafter"/>
</dbReference>
<keyword evidence="1" id="KW-0677">Repeat</keyword>
<dbReference type="InterPro" id="IPR002885">
    <property type="entry name" value="PPR_rpt"/>
</dbReference>
<feature type="compositionally biased region" description="Basic residues" evidence="3">
    <location>
        <begin position="76"/>
        <end position="89"/>
    </location>
</feature>
<evidence type="ECO:0000313" key="4">
    <source>
        <dbReference type="EMBL" id="THG02591.1"/>
    </source>
</evidence>
<dbReference type="Proteomes" id="UP000306102">
    <property type="component" value="Unassembled WGS sequence"/>
</dbReference>
<keyword evidence="5" id="KW-1185">Reference proteome</keyword>
<name>A0A4S4DIE0_CAMSN</name>
<feature type="compositionally biased region" description="Polar residues" evidence="3">
    <location>
        <begin position="90"/>
        <end position="108"/>
    </location>
</feature>
<dbReference type="AlphaFoldDB" id="A0A4S4DIE0"/>
<proteinExistence type="predicted"/>
<organism evidence="4 5">
    <name type="scientific">Camellia sinensis var. sinensis</name>
    <name type="common">China tea</name>
    <dbReference type="NCBI Taxonomy" id="542762"/>
    <lineage>
        <taxon>Eukaryota</taxon>
        <taxon>Viridiplantae</taxon>
        <taxon>Streptophyta</taxon>
        <taxon>Embryophyta</taxon>
        <taxon>Tracheophyta</taxon>
        <taxon>Spermatophyta</taxon>
        <taxon>Magnoliopsida</taxon>
        <taxon>eudicotyledons</taxon>
        <taxon>Gunneridae</taxon>
        <taxon>Pentapetalae</taxon>
        <taxon>asterids</taxon>
        <taxon>Ericales</taxon>
        <taxon>Theaceae</taxon>
        <taxon>Camellia</taxon>
    </lineage>
</organism>
<evidence type="ECO:0000256" key="1">
    <source>
        <dbReference type="ARBA" id="ARBA00022737"/>
    </source>
</evidence>
<protein>
    <recommendedName>
        <fullName evidence="6">Pentacotripeptide-repeat region of PRORP domain-containing protein</fullName>
    </recommendedName>
</protein>
<dbReference type="GO" id="GO:0009658">
    <property type="term" value="P:chloroplast organization"/>
    <property type="evidence" value="ECO:0007669"/>
    <property type="project" value="InterPro"/>
</dbReference>
<feature type="compositionally biased region" description="Pro residues" evidence="3">
    <location>
        <begin position="37"/>
        <end position="48"/>
    </location>
</feature>
<feature type="repeat" description="PPR" evidence="2">
    <location>
        <begin position="372"/>
        <end position="406"/>
    </location>
</feature>
<evidence type="ECO:0000256" key="3">
    <source>
        <dbReference type="SAM" id="MobiDB-lite"/>
    </source>
</evidence>